<dbReference type="InterPro" id="IPR003226">
    <property type="entry name" value="MYG1_exonuclease"/>
</dbReference>
<sequence>MSYNIFSYKILDTLDAVLDVGGVYDPDRDRYDHHQKGFTEVLEHGFNTKLSSAGLVYKDEFLRDQISAIYHLVPEAFNKVGDYFSVFLLLIEECPWIPRHRHQRSCQGISSLYRPSC</sequence>
<gene>
    <name evidence="2" type="ORF">17.t00013</name>
</gene>
<protein>
    <submittedName>
        <fullName evidence="2">Uncharacterized protein</fullName>
    </submittedName>
</protein>
<evidence type="ECO:0000256" key="1">
    <source>
        <dbReference type="ARBA" id="ARBA00010105"/>
    </source>
</evidence>
<dbReference type="GO" id="GO:0005634">
    <property type="term" value="C:nucleus"/>
    <property type="evidence" value="ECO:0007669"/>
    <property type="project" value="TreeGrafter"/>
</dbReference>
<dbReference type="PANTHER" id="PTHR11215:SF1">
    <property type="entry name" value="MYG1 EXONUCLEASE"/>
    <property type="match status" value="1"/>
</dbReference>
<dbReference type="GO" id="GO:0005737">
    <property type="term" value="C:cytoplasm"/>
    <property type="evidence" value="ECO:0007669"/>
    <property type="project" value="TreeGrafter"/>
</dbReference>
<proteinExistence type="inferred from homology"/>
<reference evidence="2" key="1">
    <citation type="submission" date="2006-03" db="EMBL/GenBank/DDBJ databases">
        <title>Comparative Sequence and Genetic Analyses of Asparagus BACs Reveal No Microsynteny with Onion or Rice.</title>
        <authorList>
            <person name="Jernej J."/>
            <person name="Telgmann A."/>
            <person name="Jung C."/>
            <person name="Cheung F."/>
            <person name="Havey M.J."/>
            <person name="Town C.D."/>
        </authorList>
    </citation>
    <scope>NUCLEOTIDE SEQUENCE</scope>
</reference>
<evidence type="ECO:0000313" key="2">
    <source>
        <dbReference type="EMBL" id="ABD63086.1"/>
    </source>
</evidence>
<name>Q2AA92_ASPOF</name>
<accession>Q2AA92</accession>
<organism evidence="2">
    <name type="scientific">Asparagus officinalis</name>
    <name type="common">Garden asparagus</name>
    <dbReference type="NCBI Taxonomy" id="4686"/>
    <lineage>
        <taxon>Eukaryota</taxon>
        <taxon>Viridiplantae</taxon>
        <taxon>Streptophyta</taxon>
        <taxon>Embryophyta</taxon>
        <taxon>Tracheophyta</taxon>
        <taxon>Spermatophyta</taxon>
        <taxon>Magnoliopsida</taxon>
        <taxon>Liliopsida</taxon>
        <taxon>Asparagales</taxon>
        <taxon>Asparagaceae</taxon>
        <taxon>Asparagoideae</taxon>
        <taxon>Asparagus</taxon>
    </lineage>
</organism>
<comment type="similarity">
    <text evidence="1">Belongs to the MYG1 family.</text>
</comment>
<dbReference type="AlphaFoldDB" id="Q2AA92"/>
<dbReference type="Pfam" id="PF03690">
    <property type="entry name" value="MYG1_exonuc"/>
    <property type="match status" value="1"/>
</dbReference>
<dbReference type="EMBL" id="AC183433">
    <property type="protein sequence ID" value="ABD63086.1"/>
    <property type="molecule type" value="Genomic_DNA"/>
</dbReference>
<dbReference type="PANTHER" id="PTHR11215">
    <property type="entry name" value="METAL DEPENDENT HYDROLASE - RELATED"/>
    <property type="match status" value="1"/>
</dbReference>